<keyword evidence="5" id="KW-0804">Transcription</keyword>
<proteinExistence type="inferred from homology"/>
<gene>
    <name evidence="9" type="ORF">SAMN04489730_5904</name>
</gene>
<reference evidence="10" key="1">
    <citation type="submission" date="2016-11" db="EMBL/GenBank/DDBJ databases">
        <authorList>
            <person name="Varghese N."/>
            <person name="Submissions S."/>
        </authorList>
    </citation>
    <scope>NUCLEOTIDE SEQUENCE [LARGE SCALE GENOMIC DNA]</scope>
    <source>
        <strain evidence="10">DSM 44671</strain>
    </source>
</reference>
<evidence type="ECO:0000256" key="4">
    <source>
        <dbReference type="ARBA" id="ARBA00023082"/>
    </source>
</evidence>
<feature type="domain" description="SnoaL-like" evidence="8">
    <location>
        <begin position="216"/>
        <end position="311"/>
    </location>
</feature>
<dbReference type="InterPro" id="IPR037401">
    <property type="entry name" value="SnoaL-like"/>
</dbReference>
<dbReference type="GO" id="GO:0003677">
    <property type="term" value="F:DNA binding"/>
    <property type="evidence" value="ECO:0007669"/>
    <property type="project" value="InterPro"/>
</dbReference>
<dbReference type="Pfam" id="PF04542">
    <property type="entry name" value="Sigma70_r2"/>
    <property type="match status" value="1"/>
</dbReference>
<feature type="domain" description="RNA polymerase sigma factor 70 region 4 type 2" evidence="7">
    <location>
        <begin position="140"/>
        <end position="191"/>
    </location>
</feature>
<dbReference type="InterPro" id="IPR013249">
    <property type="entry name" value="RNA_pol_sigma70_r4_t2"/>
</dbReference>
<dbReference type="AlphaFoldDB" id="A0A1K1SJY8"/>
<dbReference type="InterPro" id="IPR007627">
    <property type="entry name" value="RNA_pol_sigma70_r2"/>
</dbReference>
<evidence type="ECO:0000313" key="10">
    <source>
        <dbReference type="Proteomes" id="UP000182740"/>
    </source>
</evidence>
<dbReference type="GO" id="GO:0006352">
    <property type="term" value="P:DNA-templated transcription initiation"/>
    <property type="evidence" value="ECO:0007669"/>
    <property type="project" value="InterPro"/>
</dbReference>
<dbReference type="GO" id="GO:0016987">
    <property type="term" value="F:sigma factor activity"/>
    <property type="evidence" value="ECO:0007669"/>
    <property type="project" value="UniProtKB-KW"/>
</dbReference>
<evidence type="ECO:0000256" key="5">
    <source>
        <dbReference type="ARBA" id="ARBA00023163"/>
    </source>
</evidence>
<sequence>METTEADLLAAARRADRGAFDRLVRPYQSELRAHCYRMLGALHDAEDALQEALLGAWRGLAGFEGRGSVRAWLYRIATNACLRLIKQRPKRLMPRDYHPAAEPGEPLAGPVEGEAFVEPYPEDGWDPQRRFELRESVELAFVAALQHLPGTQRAVLILREVLAFSAAEVADALGTSVASVNSALQRARKTLDQHAPSQSQQATLRSLGEDAERALVAEFVAAWERADVPALLKLLTADARFTMPPLPAWFDGRDDVARFLSGNVFATPWRLVPVRAAGQLAFACYQRHPDGVFRIGCVNVLTLRGDRIAEITGFLDPAMYAGFGLPPELSATSPAGAAAPPASRTG</sequence>
<evidence type="ECO:0000256" key="3">
    <source>
        <dbReference type="ARBA" id="ARBA00023015"/>
    </source>
</evidence>
<organism evidence="9 10">
    <name type="scientific">Amycolatopsis australiensis</name>
    <dbReference type="NCBI Taxonomy" id="546364"/>
    <lineage>
        <taxon>Bacteria</taxon>
        <taxon>Bacillati</taxon>
        <taxon>Actinomycetota</taxon>
        <taxon>Actinomycetes</taxon>
        <taxon>Pseudonocardiales</taxon>
        <taxon>Pseudonocardiaceae</taxon>
        <taxon>Amycolatopsis</taxon>
    </lineage>
</organism>
<feature type="domain" description="RNA polymerase sigma-70 region 2" evidence="6">
    <location>
        <begin position="23"/>
        <end position="88"/>
    </location>
</feature>
<evidence type="ECO:0000256" key="2">
    <source>
        <dbReference type="ARBA" id="ARBA00011344"/>
    </source>
</evidence>
<dbReference type="SUPFAM" id="SSF88659">
    <property type="entry name" value="Sigma3 and sigma4 domains of RNA polymerase sigma factors"/>
    <property type="match status" value="1"/>
</dbReference>
<dbReference type="InterPro" id="IPR013324">
    <property type="entry name" value="RNA_pol_sigma_r3/r4-like"/>
</dbReference>
<dbReference type="Gene3D" id="3.10.450.50">
    <property type="match status" value="1"/>
</dbReference>
<dbReference type="NCBIfam" id="NF006089">
    <property type="entry name" value="PRK08241.1"/>
    <property type="match status" value="1"/>
</dbReference>
<dbReference type="Proteomes" id="UP000182740">
    <property type="component" value="Unassembled WGS sequence"/>
</dbReference>
<comment type="similarity">
    <text evidence="1">Belongs to the sigma-70 factor family. ECF subfamily.</text>
</comment>
<dbReference type="CDD" id="cd06171">
    <property type="entry name" value="Sigma70_r4"/>
    <property type="match status" value="1"/>
</dbReference>
<keyword evidence="10" id="KW-1185">Reference proteome</keyword>
<dbReference type="Gene3D" id="1.10.10.10">
    <property type="entry name" value="Winged helix-like DNA-binding domain superfamily/Winged helix DNA-binding domain"/>
    <property type="match status" value="1"/>
</dbReference>
<evidence type="ECO:0000259" key="8">
    <source>
        <dbReference type="Pfam" id="PF12680"/>
    </source>
</evidence>
<dbReference type="STRING" id="546364.SAMN04489730_5904"/>
<dbReference type="PANTHER" id="PTHR43133:SF65">
    <property type="entry name" value="ECF RNA POLYMERASE SIGMA FACTOR SIGG"/>
    <property type="match status" value="1"/>
</dbReference>
<dbReference type="InterPro" id="IPR039425">
    <property type="entry name" value="RNA_pol_sigma-70-like"/>
</dbReference>
<comment type="subunit">
    <text evidence="2">Interacts transiently with the RNA polymerase catalytic core formed by RpoA, RpoB, RpoC and RpoZ (2 alpha, 1 beta, 1 beta' and 1 omega subunit) to form the RNA polymerase holoenzyme that can initiate transcription.</text>
</comment>
<evidence type="ECO:0000256" key="1">
    <source>
        <dbReference type="ARBA" id="ARBA00010641"/>
    </source>
</evidence>
<dbReference type="InterPro" id="IPR036388">
    <property type="entry name" value="WH-like_DNA-bd_sf"/>
</dbReference>
<dbReference type="SUPFAM" id="SSF88946">
    <property type="entry name" value="Sigma2 domain of RNA polymerase sigma factors"/>
    <property type="match status" value="1"/>
</dbReference>
<protein>
    <submittedName>
        <fullName evidence="9">RNA polymerase, sigma subunit, ECF family</fullName>
    </submittedName>
</protein>
<dbReference type="Pfam" id="PF08281">
    <property type="entry name" value="Sigma70_r4_2"/>
    <property type="match status" value="1"/>
</dbReference>
<dbReference type="Gene3D" id="1.10.1740.10">
    <property type="match status" value="1"/>
</dbReference>
<keyword evidence="4" id="KW-0731">Sigma factor</keyword>
<dbReference type="EMBL" id="FPJG01000006">
    <property type="protein sequence ID" value="SFW84594.1"/>
    <property type="molecule type" value="Genomic_DNA"/>
</dbReference>
<dbReference type="RefSeq" id="WP_245805141.1">
    <property type="nucleotide sequence ID" value="NZ_FPJG01000006.1"/>
</dbReference>
<dbReference type="PANTHER" id="PTHR43133">
    <property type="entry name" value="RNA POLYMERASE ECF-TYPE SIGMA FACTO"/>
    <property type="match status" value="1"/>
</dbReference>
<evidence type="ECO:0000259" key="7">
    <source>
        <dbReference type="Pfam" id="PF08281"/>
    </source>
</evidence>
<dbReference type="InterPro" id="IPR014284">
    <property type="entry name" value="RNA_pol_sigma-70_dom"/>
</dbReference>
<dbReference type="SUPFAM" id="SSF54427">
    <property type="entry name" value="NTF2-like"/>
    <property type="match status" value="1"/>
</dbReference>
<accession>A0A1K1SJY8</accession>
<name>A0A1K1SJY8_9PSEU</name>
<keyword evidence="3" id="KW-0805">Transcription regulation</keyword>
<dbReference type="InterPro" id="IPR032710">
    <property type="entry name" value="NTF2-like_dom_sf"/>
</dbReference>
<dbReference type="NCBIfam" id="TIGR02937">
    <property type="entry name" value="sigma70-ECF"/>
    <property type="match status" value="1"/>
</dbReference>
<dbReference type="InterPro" id="IPR014305">
    <property type="entry name" value="RNA_pol_sigma-G_actinobac"/>
</dbReference>
<dbReference type="Pfam" id="PF12680">
    <property type="entry name" value="SnoaL_2"/>
    <property type="match status" value="1"/>
</dbReference>
<dbReference type="InterPro" id="IPR013325">
    <property type="entry name" value="RNA_pol_sigma_r2"/>
</dbReference>
<dbReference type="NCBIfam" id="TIGR02960">
    <property type="entry name" value="SigX5"/>
    <property type="match status" value="1"/>
</dbReference>
<evidence type="ECO:0000259" key="6">
    <source>
        <dbReference type="Pfam" id="PF04542"/>
    </source>
</evidence>
<evidence type="ECO:0000313" key="9">
    <source>
        <dbReference type="EMBL" id="SFW84594.1"/>
    </source>
</evidence>